<feature type="compositionally biased region" description="Basic and acidic residues" evidence="1">
    <location>
        <begin position="1"/>
        <end position="19"/>
    </location>
</feature>
<evidence type="ECO:0000313" key="3">
    <source>
        <dbReference type="Proteomes" id="UP000838821"/>
    </source>
</evidence>
<feature type="region of interest" description="Disordered" evidence="1">
    <location>
        <begin position="1"/>
        <end position="35"/>
    </location>
</feature>
<comment type="caution">
    <text evidence="2">The sequence shown here is derived from an EMBL/GenBank/DDBJ whole genome shotgun (WGS) entry which is preliminary data.</text>
</comment>
<dbReference type="RefSeq" id="WP_236291317.1">
    <property type="nucleotide sequence ID" value="NZ_CAKMMW010000020.1"/>
</dbReference>
<reference evidence="2" key="1">
    <citation type="submission" date="2022-01" db="EMBL/GenBank/DDBJ databases">
        <authorList>
            <person name="Criscuolo A."/>
        </authorList>
    </citation>
    <scope>NUCLEOTIDE SEQUENCE</scope>
    <source>
        <strain evidence="2">CIP111891</strain>
    </source>
</reference>
<evidence type="ECO:0000256" key="1">
    <source>
        <dbReference type="SAM" id="MobiDB-lite"/>
    </source>
</evidence>
<sequence>MPKNDADPKYDREDNRADSKNNQQNHANFLEEAQTLTSEKAADYVPSLNGIPKNQV</sequence>
<dbReference type="EMBL" id="CAKMMW010000020">
    <property type="protein sequence ID" value="CAH1221507.1"/>
    <property type="molecule type" value="Genomic_DNA"/>
</dbReference>
<proteinExistence type="predicted"/>
<accession>A0ABN8GXL1</accession>
<organism evidence="2 3">
    <name type="scientific">Paenibacillus allorhizoplanae</name>
    <dbReference type="NCBI Taxonomy" id="2905648"/>
    <lineage>
        <taxon>Bacteria</taxon>
        <taxon>Bacillati</taxon>
        <taxon>Bacillota</taxon>
        <taxon>Bacilli</taxon>
        <taxon>Bacillales</taxon>
        <taxon>Paenibacillaceae</taxon>
        <taxon>Paenibacillus</taxon>
    </lineage>
</organism>
<keyword evidence="3" id="KW-1185">Reference proteome</keyword>
<protein>
    <recommendedName>
        <fullName evidence="4">DUF4025 domain-containing protein</fullName>
    </recommendedName>
</protein>
<name>A0ABN8GXL1_9BACL</name>
<gene>
    <name evidence="2" type="ORF">PAECIP111891_05208</name>
</gene>
<evidence type="ECO:0000313" key="2">
    <source>
        <dbReference type="EMBL" id="CAH1221507.1"/>
    </source>
</evidence>
<evidence type="ECO:0008006" key="4">
    <source>
        <dbReference type="Google" id="ProtNLM"/>
    </source>
</evidence>
<dbReference type="Proteomes" id="UP000838821">
    <property type="component" value="Unassembled WGS sequence"/>
</dbReference>